<dbReference type="HOGENOM" id="CLU_016608_0_0_6"/>
<dbReference type="OrthoDB" id="6272841at2"/>
<keyword evidence="3" id="KW-1185">Reference proteome</keyword>
<reference evidence="2 3" key="1">
    <citation type="submission" date="2006-03" db="EMBL/GenBank/DDBJ databases">
        <title>Complete sequence of Shewanella denitrificans OS217.</title>
        <authorList>
            <consortium name="US DOE Joint Genome Institute"/>
            <person name="Copeland A."/>
            <person name="Lucas S."/>
            <person name="Lapidus A."/>
            <person name="Barry K."/>
            <person name="Detter J.C."/>
            <person name="Glavina del Rio T."/>
            <person name="Hammon N."/>
            <person name="Israni S."/>
            <person name="Dalin E."/>
            <person name="Tice H."/>
            <person name="Pitluck S."/>
            <person name="Brettin T."/>
            <person name="Bruce D."/>
            <person name="Han C."/>
            <person name="Tapia R."/>
            <person name="Gilna P."/>
            <person name="Kiss H."/>
            <person name="Schmutz J."/>
            <person name="Larimer F."/>
            <person name="Land M."/>
            <person name="Hauser L."/>
            <person name="Kyrpides N."/>
            <person name="Lykidis A."/>
            <person name="Richardson P."/>
        </authorList>
    </citation>
    <scope>NUCLEOTIDE SEQUENCE [LARGE SCALE GENOMIC DNA]</scope>
    <source>
        <strain evidence="3">OS217 / ATCC BAA-1090 / DSM 15013</strain>
    </source>
</reference>
<evidence type="ECO:0000313" key="2">
    <source>
        <dbReference type="EMBL" id="ABE54640.1"/>
    </source>
</evidence>
<evidence type="ECO:0008006" key="4">
    <source>
        <dbReference type="Google" id="ProtNLM"/>
    </source>
</evidence>
<gene>
    <name evidence="2" type="ordered locus">Sden_1354</name>
</gene>
<protein>
    <recommendedName>
        <fullName evidence="4">Flagellar hook-length control protein-like C-terminal domain-containing protein</fullName>
    </recommendedName>
</protein>
<dbReference type="Proteomes" id="UP000001982">
    <property type="component" value="Chromosome"/>
</dbReference>
<proteinExistence type="predicted"/>
<dbReference type="AlphaFoldDB" id="Q12PI6"/>
<evidence type="ECO:0000256" key="1">
    <source>
        <dbReference type="SAM" id="MobiDB-lite"/>
    </source>
</evidence>
<accession>Q12PI6</accession>
<dbReference type="eggNOG" id="ENOG5032RM7">
    <property type="taxonomic scope" value="Bacteria"/>
</dbReference>
<name>Q12PI6_SHEDO</name>
<evidence type="ECO:0000313" key="3">
    <source>
        <dbReference type="Proteomes" id="UP000001982"/>
    </source>
</evidence>
<organism evidence="2 3">
    <name type="scientific">Shewanella denitrificans (strain OS217 / ATCC BAA-1090 / DSM 15013)</name>
    <dbReference type="NCBI Taxonomy" id="318161"/>
    <lineage>
        <taxon>Bacteria</taxon>
        <taxon>Pseudomonadati</taxon>
        <taxon>Pseudomonadota</taxon>
        <taxon>Gammaproteobacteria</taxon>
        <taxon>Alteromonadales</taxon>
        <taxon>Shewanellaceae</taxon>
        <taxon>Shewanella</taxon>
    </lineage>
</organism>
<dbReference type="KEGG" id="sdn:Sden_1354"/>
<dbReference type="EMBL" id="CP000302">
    <property type="protein sequence ID" value="ABE54640.1"/>
    <property type="molecule type" value="Genomic_DNA"/>
</dbReference>
<feature type="region of interest" description="Disordered" evidence="1">
    <location>
        <begin position="266"/>
        <end position="286"/>
    </location>
</feature>
<dbReference type="RefSeq" id="WP_011495798.1">
    <property type="nucleotide sequence ID" value="NC_007954.1"/>
</dbReference>
<sequence>MSELIPKTLVSALPPQAQVQAKVHAESSLLPATVTQSPLSNTDESSGTDKQSAIRLALQSAQYPLAAQSKLTLALNQNSSQLQVMLSSEDAKSLAQGQTQAKLILLGQNIQILLPDSLRALANTNGVSDQQLQLLAQRIQGYPLGITQSEGKQLSFDNGTSIKLDNKLLLPKGEYVANIGMQGKQLVLKLTAVQGEITVQLAPKTPASAPASNSQILLTKNEPIQILTQWLKKLENTPFIVATEAGKIANSPTPALSKQAELTLGTETSTQQGVKASIGETSTNKPTAVTSNMLKASQLLAPSSLVPSKEAAKPIDLTNSQSGPLPKGNVELAPMDVLQKALSKSGAMPAGTKSSVNEVNNVASQLLKSLPQLATMPLSQYAQPQLLQSQLTSFNTLNLASNPLTSQSAFTGEAVTTLFQLLLGFKASTSGQALSNKLAKHLQQLTLGMQLKMTQGLLAALDKGASLDSMAQLASSLVLYQQASMDPNQNPTWYFALPYSINQRDEQLEGKFERDEDNEQEAELTGWRLQLKFNLSQGSLLINAQRQGKFLGLKFTGNNEALLQRITQFQSPLSQKMAQIGFELNDFSTQIGTVPATLLPGDHYLVKTRA</sequence>